<reference evidence="3 4" key="1">
    <citation type="submission" date="2021-06" db="EMBL/GenBank/DDBJ databases">
        <authorList>
            <person name="Kallberg Y."/>
            <person name="Tangrot J."/>
            <person name="Rosling A."/>
        </authorList>
    </citation>
    <scope>NUCLEOTIDE SEQUENCE [LARGE SCALE GENOMIC DNA]</scope>
    <source>
        <strain evidence="3 4">120-4 pot B 10/14</strain>
    </source>
</reference>
<sequence>SILKLNRSTITKTLQKSEQYLYLKEIFSAGIVFLDKLMKLKGHKFGNRLGIPKNNLKFNNKATSAPLETLADKRIKLKQFLSQYEFKNIYNTDKTRLFYWMLPNQTLVQQAVASKKIDKSGLTILLAMNATGSHKLQLLVIGKSRKSWSFNKIDRLQLPVMYEDNEHAWMKFNIWEKWLTFHNKDFHIQNKKVLLLVDSAKSYSIPKMPTSFDNIDDNRDQRLKDNELDSEYKNNENFISEDSENDEISNSR</sequence>
<name>A0ABN7W5K6_GIGMA</name>
<proteinExistence type="predicted"/>
<protein>
    <submittedName>
        <fullName evidence="3">22164_t:CDS:1</fullName>
    </submittedName>
</protein>
<comment type="caution">
    <text evidence="3">The sequence shown here is derived from an EMBL/GenBank/DDBJ whole genome shotgun (WGS) entry which is preliminary data.</text>
</comment>
<keyword evidence="4" id="KW-1185">Reference proteome</keyword>
<dbReference type="InterPro" id="IPR004875">
    <property type="entry name" value="DDE_SF_endonuclease_dom"/>
</dbReference>
<evidence type="ECO:0000313" key="3">
    <source>
        <dbReference type="EMBL" id="CAG8816566.1"/>
    </source>
</evidence>
<feature type="non-terminal residue" evidence="3">
    <location>
        <position position="1"/>
    </location>
</feature>
<feature type="non-terminal residue" evidence="3">
    <location>
        <position position="252"/>
    </location>
</feature>
<accession>A0ABN7W5K6</accession>
<dbReference type="InterPro" id="IPR050863">
    <property type="entry name" value="CenT-Element_Derived"/>
</dbReference>
<dbReference type="PANTHER" id="PTHR19303">
    <property type="entry name" value="TRANSPOSON"/>
    <property type="match status" value="1"/>
</dbReference>
<gene>
    <name evidence="3" type="ORF">GMARGA_LOCUS26580</name>
</gene>
<feature type="domain" description="DDE-1" evidence="2">
    <location>
        <begin position="121"/>
        <end position="208"/>
    </location>
</feature>
<dbReference type="Proteomes" id="UP000789901">
    <property type="component" value="Unassembled WGS sequence"/>
</dbReference>
<dbReference type="EMBL" id="CAJVQB010031186">
    <property type="protein sequence ID" value="CAG8816566.1"/>
    <property type="molecule type" value="Genomic_DNA"/>
</dbReference>
<organism evidence="3 4">
    <name type="scientific">Gigaspora margarita</name>
    <dbReference type="NCBI Taxonomy" id="4874"/>
    <lineage>
        <taxon>Eukaryota</taxon>
        <taxon>Fungi</taxon>
        <taxon>Fungi incertae sedis</taxon>
        <taxon>Mucoromycota</taxon>
        <taxon>Glomeromycotina</taxon>
        <taxon>Glomeromycetes</taxon>
        <taxon>Diversisporales</taxon>
        <taxon>Gigasporaceae</taxon>
        <taxon>Gigaspora</taxon>
    </lineage>
</organism>
<dbReference type="Pfam" id="PF03184">
    <property type="entry name" value="DDE_1"/>
    <property type="match status" value="1"/>
</dbReference>
<feature type="region of interest" description="Disordered" evidence="1">
    <location>
        <begin position="230"/>
        <end position="252"/>
    </location>
</feature>
<evidence type="ECO:0000256" key="1">
    <source>
        <dbReference type="SAM" id="MobiDB-lite"/>
    </source>
</evidence>
<feature type="compositionally biased region" description="Acidic residues" evidence="1">
    <location>
        <begin position="239"/>
        <end position="252"/>
    </location>
</feature>
<evidence type="ECO:0000259" key="2">
    <source>
        <dbReference type="Pfam" id="PF03184"/>
    </source>
</evidence>
<evidence type="ECO:0000313" key="4">
    <source>
        <dbReference type="Proteomes" id="UP000789901"/>
    </source>
</evidence>
<dbReference type="PANTHER" id="PTHR19303:SF73">
    <property type="entry name" value="PROTEIN PDC2"/>
    <property type="match status" value="1"/>
</dbReference>